<reference evidence="1 2" key="1">
    <citation type="submission" date="2019-03" db="EMBL/GenBank/DDBJ databases">
        <title>Dyadobacter AR-3-6 sp. nov., isolated from arctic soil.</title>
        <authorList>
            <person name="Chaudhary D.K."/>
        </authorList>
    </citation>
    <scope>NUCLEOTIDE SEQUENCE [LARGE SCALE GENOMIC DNA]</scope>
    <source>
        <strain evidence="1 2">AR-3-6</strain>
    </source>
</reference>
<comment type="caution">
    <text evidence="1">The sequence shown here is derived from an EMBL/GenBank/DDBJ whole genome shotgun (WGS) entry which is preliminary data.</text>
</comment>
<keyword evidence="2" id="KW-1185">Reference proteome</keyword>
<evidence type="ECO:0000313" key="2">
    <source>
        <dbReference type="Proteomes" id="UP000294850"/>
    </source>
</evidence>
<dbReference type="AlphaFoldDB" id="A0A4R5DFX4"/>
<protein>
    <submittedName>
        <fullName evidence="1">Uncharacterized protein</fullName>
    </submittedName>
</protein>
<accession>A0A4R5DFX4</accession>
<gene>
    <name evidence="1" type="ORF">E0F88_27395</name>
</gene>
<dbReference type="EMBL" id="SMFL01000014">
    <property type="protein sequence ID" value="TDE10801.1"/>
    <property type="molecule type" value="Genomic_DNA"/>
</dbReference>
<proteinExistence type="predicted"/>
<dbReference type="OrthoDB" id="965142at2"/>
<organism evidence="1 2">
    <name type="scientific">Dyadobacter psychrotolerans</name>
    <dbReference type="NCBI Taxonomy" id="2541721"/>
    <lineage>
        <taxon>Bacteria</taxon>
        <taxon>Pseudomonadati</taxon>
        <taxon>Bacteroidota</taxon>
        <taxon>Cytophagia</taxon>
        <taxon>Cytophagales</taxon>
        <taxon>Spirosomataceae</taxon>
        <taxon>Dyadobacter</taxon>
    </lineage>
</organism>
<dbReference type="Proteomes" id="UP000294850">
    <property type="component" value="Unassembled WGS sequence"/>
</dbReference>
<dbReference type="RefSeq" id="WP_131961531.1">
    <property type="nucleotide sequence ID" value="NZ_SMFL01000014.1"/>
</dbReference>
<name>A0A4R5DFX4_9BACT</name>
<sequence length="91" mass="10532">MAPVKKNYSIFVHALHSRLQLVRNKLDVNKKMTPNDVITRNLRMFEKAGESVKIYHDHKCGKSEYYDAAELFLLSIDPDEAKIMAQPVWKG</sequence>
<evidence type="ECO:0000313" key="1">
    <source>
        <dbReference type="EMBL" id="TDE10801.1"/>
    </source>
</evidence>